<dbReference type="Proteomes" id="UP000642144">
    <property type="component" value="Unassembled WGS sequence"/>
</dbReference>
<evidence type="ECO:0000313" key="2">
    <source>
        <dbReference type="EMBL" id="MYN27214.1"/>
    </source>
</evidence>
<evidence type="ECO:0000256" key="1">
    <source>
        <dbReference type="SAM" id="Phobius"/>
    </source>
</evidence>
<proteinExistence type="predicted"/>
<keyword evidence="1" id="KW-0472">Membrane</keyword>
<feature type="transmembrane region" description="Helical" evidence="1">
    <location>
        <begin position="121"/>
        <end position="142"/>
    </location>
</feature>
<gene>
    <name evidence="2" type="ORF">GTP69_12405</name>
</gene>
<comment type="caution">
    <text evidence="2">The sequence shown here is derived from an EMBL/GenBank/DDBJ whole genome shotgun (WGS) entry which is preliminary data.</text>
</comment>
<keyword evidence="1" id="KW-1133">Transmembrane helix</keyword>
<name>A0ABW9VZX4_9BURK</name>
<dbReference type="EMBL" id="WWCT01000008">
    <property type="protein sequence ID" value="MYN27214.1"/>
    <property type="molecule type" value="Genomic_DNA"/>
</dbReference>
<protein>
    <submittedName>
        <fullName evidence="2">Uncharacterized protein</fullName>
    </submittedName>
</protein>
<dbReference type="RefSeq" id="WP_161055190.1">
    <property type="nucleotide sequence ID" value="NZ_WWCT01000008.1"/>
</dbReference>
<sequence length="161" mass="18200">MPAMYQLLAQECSSEALAIFAYTVYKQHKAESLRAILEKNGKEATQVELETFYLSCCTPSMRKMYVQQAEKLMQQLVGKTLELRKRELEQDFLATKVGEQLEVIQANQQQKRSWKGWAADVSGNLAVNFVTILVIAALLFGFRGLDNMLGEFGRNSGVLKK</sequence>
<evidence type="ECO:0000313" key="3">
    <source>
        <dbReference type="Proteomes" id="UP000642144"/>
    </source>
</evidence>
<keyword evidence="3" id="KW-1185">Reference proteome</keyword>
<organism evidence="2 3">
    <name type="scientific">Duganella levis</name>
    <dbReference type="NCBI Taxonomy" id="2692169"/>
    <lineage>
        <taxon>Bacteria</taxon>
        <taxon>Pseudomonadati</taxon>
        <taxon>Pseudomonadota</taxon>
        <taxon>Betaproteobacteria</taxon>
        <taxon>Burkholderiales</taxon>
        <taxon>Oxalobacteraceae</taxon>
        <taxon>Telluria group</taxon>
        <taxon>Duganella</taxon>
    </lineage>
</organism>
<accession>A0ABW9VZX4</accession>
<reference evidence="2 3" key="1">
    <citation type="submission" date="2019-12" db="EMBL/GenBank/DDBJ databases">
        <title>Novel species isolated from a subtropical stream in China.</title>
        <authorList>
            <person name="Lu H."/>
        </authorList>
    </citation>
    <scope>NUCLEOTIDE SEQUENCE [LARGE SCALE GENOMIC DNA]</scope>
    <source>
        <strain evidence="2 3">CY42W</strain>
    </source>
</reference>
<keyword evidence="1" id="KW-0812">Transmembrane</keyword>